<accession>A0A7C1NGC8</accession>
<comment type="caution">
    <text evidence="1">The sequence shown here is derived from an EMBL/GenBank/DDBJ whole genome shotgun (WGS) entry which is preliminary data.</text>
</comment>
<protein>
    <submittedName>
        <fullName evidence="1">DUF3108 domain-containing protein</fullName>
    </submittedName>
</protein>
<dbReference type="InterPro" id="IPR021457">
    <property type="entry name" value="DUF3108"/>
</dbReference>
<gene>
    <name evidence="1" type="ORF">ENP94_02255</name>
</gene>
<dbReference type="EMBL" id="DSLG01000002">
    <property type="protein sequence ID" value="HEA86814.1"/>
    <property type="molecule type" value="Genomic_DNA"/>
</dbReference>
<reference evidence="1" key="1">
    <citation type="journal article" date="2020" name="mSystems">
        <title>Genome- and Community-Level Interaction Insights into Carbon Utilization and Element Cycling Functions of Hydrothermarchaeota in Hydrothermal Sediment.</title>
        <authorList>
            <person name="Zhou Z."/>
            <person name="Liu Y."/>
            <person name="Xu W."/>
            <person name="Pan J."/>
            <person name="Luo Z.H."/>
            <person name="Li M."/>
        </authorList>
    </citation>
    <scope>NUCLEOTIDE SEQUENCE [LARGE SCALE GENOMIC DNA]</scope>
    <source>
        <strain evidence="1">SpSt-265</strain>
    </source>
</reference>
<dbReference type="Pfam" id="PF11306">
    <property type="entry name" value="DUF3108"/>
    <property type="match status" value="1"/>
</dbReference>
<organism evidence="1">
    <name type="scientific">candidate division WOR-3 bacterium</name>
    <dbReference type="NCBI Taxonomy" id="2052148"/>
    <lineage>
        <taxon>Bacteria</taxon>
        <taxon>Bacteria division WOR-3</taxon>
    </lineage>
</organism>
<evidence type="ECO:0000313" key="1">
    <source>
        <dbReference type="EMBL" id="HEA86814.1"/>
    </source>
</evidence>
<name>A0A7C1NGC8_UNCW3</name>
<sequence>MCILVFILAIVSAQEKLEYEIRYGPIVVGSMVLERLEPKLIEGEWCEHLRAEVEIDQNFSWFFWAEYRFESWCRSKDWLTLRSYKRTSERNYRSEYYISFVHDSAVARYSDGRVFALPDSARDLLTLWYFLRGINWQESKGLTVNAHIDRRNWNLKFCISGSQMVKTRAGDFFCLAVTPITLSPLGTVFLSRDYRHLPVAIRSKIGGLTVTAFLRKISYQDE</sequence>
<proteinExistence type="predicted"/>
<dbReference type="AlphaFoldDB" id="A0A7C1NGC8"/>